<sequence length="551" mass="61887">MTKITTPAAPTNPLTSRHVAVIGAGAAGLVAARELVREGHGVVVFERGDQVGGTWVYNPKVESDQLGLDPRRDVVHSSLYESLQTNLPREIMGFRDFPFVAREDDKNRDPRRFPGHREVLMYLKEFAKEFGVEKLVRFETEVVYVGMVKSSDNFNKWKVRSKKRSGDEVDEIFDAVVVCVGHYTEPRVADIPGIQGWPGKQIHSHSYRIPEPFQDQVVVLIGNSASGRDISRDIVGVAKEVHVACRTTADEKIGKHPGYDNMWLHSMIKSVHKDGRVIFEDGSVVFANVILHCTGYKFHFPFLETNGIVTVDDNLVGPLYKHVFPPALAPWLSFVGLPKVIPFTIAELQSKWIAGILSNRITLPSEEDMMEDINAFYSMLEISSTPKRYAHNLLASTRFEYGDWIAVQCGCPVYEEWRKQMFFASAKRKLSHRPETYRDEWDDDHDLILQAHRDFIKYFPIEPTKSAAQRRLGGDHGSGRRSSRGSQQSPIPTIEGEVVSCAGASSPTRSATRWHLGKDRGGGRRSRCESQPSPISTIGGMVKSYTSVSFR</sequence>
<dbReference type="EMBL" id="BTGU01000011">
    <property type="protein sequence ID" value="GMN40783.1"/>
    <property type="molecule type" value="Genomic_DNA"/>
</dbReference>
<evidence type="ECO:0000256" key="2">
    <source>
        <dbReference type="ARBA" id="ARBA00022630"/>
    </source>
</evidence>
<keyword evidence="6 7" id="KW-0503">Monooxygenase</keyword>
<keyword evidence="4" id="KW-0521">NADP</keyword>
<dbReference type="FunFam" id="3.50.50.60:FF:000099">
    <property type="entry name" value="Flavin-containing monooxygenase"/>
    <property type="match status" value="1"/>
</dbReference>
<name>A0AA88A7X3_FICCA</name>
<evidence type="ECO:0000256" key="8">
    <source>
        <dbReference type="SAM" id="MobiDB-lite"/>
    </source>
</evidence>
<dbReference type="GO" id="GO:0050660">
    <property type="term" value="F:flavin adenine dinucleotide binding"/>
    <property type="evidence" value="ECO:0007669"/>
    <property type="project" value="InterPro"/>
</dbReference>
<evidence type="ECO:0000256" key="4">
    <source>
        <dbReference type="ARBA" id="ARBA00022857"/>
    </source>
</evidence>
<dbReference type="Pfam" id="PF00743">
    <property type="entry name" value="FMO-like"/>
    <property type="match status" value="2"/>
</dbReference>
<comment type="caution">
    <text evidence="9">The sequence shown here is derived from an EMBL/GenBank/DDBJ whole genome shotgun (WGS) entry which is preliminary data.</text>
</comment>
<evidence type="ECO:0000256" key="6">
    <source>
        <dbReference type="ARBA" id="ARBA00023033"/>
    </source>
</evidence>
<keyword evidence="2 7" id="KW-0285">Flavoprotein</keyword>
<proteinExistence type="inferred from homology"/>
<evidence type="ECO:0000256" key="3">
    <source>
        <dbReference type="ARBA" id="ARBA00022827"/>
    </source>
</evidence>
<keyword evidence="5 7" id="KW-0560">Oxidoreductase</keyword>
<dbReference type="InterPro" id="IPR036188">
    <property type="entry name" value="FAD/NAD-bd_sf"/>
</dbReference>
<dbReference type="GO" id="GO:0004499">
    <property type="term" value="F:N,N-dimethylaniline monooxygenase activity"/>
    <property type="evidence" value="ECO:0007669"/>
    <property type="project" value="InterPro"/>
</dbReference>
<dbReference type="AlphaFoldDB" id="A0AA88A7X3"/>
<dbReference type="InterPro" id="IPR020946">
    <property type="entry name" value="Flavin_mOase-like"/>
</dbReference>
<accession>A0AA88A7X3</accession>
<feature type="region of interest" description="Disordered" evidence="8">
    <location>
        <begin position="467"/>
        <end position="539"/>
    </location>
</feature>
<dbReference type="SUPFAM" id="SSF51905">
    <property type="entry name" value="FAD/NAD(P)-binding domain"/>
    <property type="match status" value="2"/>
</dbReference>
<dbReference type="Proteomes" id="UP001187192">
    <property type="component" value="Unassembled WGS sequence"/>
</dbReference>
<dbReference type="InterPro" id="IPR000960">
    <property type="entry name" value="Flavin_mOase"/>
</dbReference>
<gene>
    <name evidence="9" type="ORF">TIFTF001_010000</name>
</gene>
<dbReference type="Gene3D" id="3.50.50.60">
    <property type="entry name" value="FAD/NAD(P)-binding domain"/>
    <property type="match status" value="2"/>
</dbReference>
<keyword evidence="3 7" id="KW-0274">FAD</keyword>
<reference evidence="9" key="1">
    <citation type="submission" date="2023-07" db="EMBL/GenBank/DDBJ databases">
        <title>draft genome sequence of fig (Ficus carica).</title>
        <authorList>
            <person name="Takahashi T."/>
            <person name="Nishimura K."/>
        </authorList>
    </citation>
    <scope>NUCLEOTIDE SEQUENCE</scope>
</reference>
<evidence type="ECO:0000256" key="1">
    <source>
        <dbReference type="ARBA" id="ARBA00009183"/>
    </source>
</evidence>
<protein>
    <recommendedName>
        <fullName evidence="7">Flavin-containing monooxygenase</fullName>
        <ecNumber evidence="7">1.-.-.-</ecNumber>
    </recommendedName>
</protein>
<evidence type="ECO:0000313" key="10">
    <source>
        <dbReference type="Proteomes" id="UP001187192"/>
    </source>
</evidence>
<comment type="cofactor">
    <cofactor evidence="7">
        <name>FAD</name>
        <dbReference type="ChEBI" id="CHEBI:57692"/>
    </cofactor>
</comment>
<evidence type="ECO:0000313" key="9">
    <source>
        <dbReference type="EMBL" id="GMN40783.1"/>
    </source>
</evidence>
<dbReference type="PANTHER" id="PTHR23023">
    <property type="entry name" value="DIMETHYLANILINE MONOOXYGENASE"/>
    <property type="match status" value="1"/>
</dbReference>
<organism evidence="9 10">
    <name type="scientific">Ficus carica</name>
    <name type="common">Common fig</name>
    <dbReference type="NCBI Taxonomy" id="3494"/>
    <lineage>
        <taxon>Eukaryota</taxon>
        <taxon>Viridiplantae</taxon>
        <taxon>Streptophyta</taxon>
        <taxon>Embryophyta</taxon>
        <taxon>Tracheophyta</taxon>
        <taxon>Spermatophyta</taxon>
        <taxon>Magnoliopsida</taxon>
        <taxon>eudicotyledons</taxon>
        <taxon>Gunneridae</taxon>
        <taxon>Pentapetalae</taxon>
        <taxon>rosids</taxon>
        <taxon>fabids</taxon>
        <taxon>Rosales</taxon>
        <taxon>Moraceae</taxon>
        <taxon>Ficeae</taxon>
        <taxon>Ficus</taxon>
    </lineage>
</organism>
<feature type="compositionally biased region" description="Basic and acidic residues" evidence="8">
    <location>
        <begin position="516"/>
        <end position="528"/>
    </location>
</feature>
<evidence type="ECO:0000256" key="5">
    <source>
        <dbReference type="ARBA" id="ARBA00023002"/>
    </source>
</evidence>
<dbReference type="InterPro" id="IPR050346">
    <property type="entry name" value="FMO-like"/>
</dbReference>
<comment type="similarity">
    <text evidence="1 7">Belongs to the FMO family.</text>
</comment>
<dbReference type="PRINTS" id="PR00370">
    <property type="entry name" value="FMOXYGENASE"/>
</dbReference>
<evidence type="ECO:0000256" key="7">
    <source>
        <dbReference type="RuleBase" id="RU361177"/>
    </source>
</evidence>
<dbReference type="GO" id="GO:0050661">
    <property type="term" value="F:NADP binding"/>
    <property type="evidence" value="ECO:0007669"/>
    <property type="project" value="InterPro"/>
</dbReference>
<dbReference type="EC" id="1.-.-.-" evidence="7"/>
<keyword evidence="10" id="KW-1185">Reference proteome</keyword>